<dbReference type="PANTHER" id="PTHR46910:SF38">
    <property type="entry name" value="ZN(2)-C6 FUNGAL-TYPE DOMAIN-CONTAINING PROTEIN"/>
    <property type="match status" value="1"/>
</dbReference>
<evidence type="ECO:0000256" key="1">
    <source>
        <dbReference type="ARBA" id="ARBA00023242"/>
    </source>
</evidence>
<accession>A0A4S8L5M9</accession>
<evidence type="ECO:0000259" key="3">
    <source>
        <dbReference type="SMART" id="SM00906"/>
    </source>
</evidence>
<dbReference type="PANTHER" id="PTHR46910">
    <property type="entry name" value="TRANSCRIPTION FACTOR PDR1"/>
    <property type="match status" value="1"/>
</dbReference>
<dbReference type="GO" id="GO:0003700">
    <property type="term" value="F:DNA-binding transcription factor activity"/>
    <property type="evidence" value="ECO:0007669"/>
    <property type="project" value="InterPro"/>
</dbReference>
<dbReference type="EMBL" id="ML179644">
    <property type="protein sequence ID" value="THU83750.1"/>
    <property type="molecule type" value="Genomic_DNA"/>
</dbReference>
<feature type="compositionally biased region" description="Polar residues" evidence="2">
    <location>
        <begin position="530"/>
        <end position="539"/>
    </location>
</feature>
<dbReference type="CDD" id="cd12148">
    <property type="entry name" value="fungal_TF_MHR"/>
    <property type="match status" value="1"/>
</dbReference>
<keyword evidence="5" id="KW-1185">Reference proteome</keyword>
<dbReference type="InterPro" id="IPR050987">
    <property type="entry name" value="AtrR-like"/>
</dbReference>
<dbReference type="Proteomes" id="UP000297245">
    <property type="component" value="Unassembled WGS sequence"/>
</dbReference>
<dbReference type="SMART" id="SM00906">
    <property type="entry name" value="Fungal_trans"/>
    <property type="match status" value="1"/>
</dbReference>
<feature type="domain" description="Xylanolytic transcriptional activator regulatory" evidence="3">
    <location>
        <begin position="179"/>
        <end position="258"/>
    </location>
</feature>
<dbReference type="GO" id="GO:0003677">
    <property type="term" value="F:DNA binding"/>
    <property type="evidence" value="ECO:0007669"/>
    <property type="project" value="InterPro"/>
</dbReference>
<dbReference type="GO" id="GO:0006351">
    <property type="term" value="P:DNA-templated transcription"/>
    <property type="evidence" value="ECO:0007669"/>
    <property type="project" value="InterPro"/>
</dbReference>
<dbReference type="InterPro" id="IPR007219">
    <property type="entry name" value="XnlR_reg_dom"/>
</dbReference>
<evidence type="ECO:0000313" key="4">
    <source>
        <dbReference type="EMBL" id="THU83750.1"/>
    </source>
</evidence>
<evidence type="ECO:0000256" key="2">
    <source>
        <dbReference type="SAM" id="MobiDB-lite"/>
    </source>
</evidence>
<feature type="non-terminal residue" evidence="4">
    <location>
        <position position="593"/>
    </location>
</feature>
<dbReference type="OrthoDB" id="4456959at2759"/>
<organism evidence="4 5">
    <name type="scientific">Dendrothele bispora (strain CBS 962.96)</name>
    <dbReference type="NCBI Taxonomy" id="1314807"/>
    <lineage>
        <taxon>Eukaryota</taxon>
        <taxon>Fungi</taxon>
        <taxon>Dikarya</taxon>
        <taxon>Basidiomycota</taxon>
        <taxon>Agaricomycotina</taxon>
        <taxon>Agaricomycetes</taxon>
        <taxon>Agaricomycetidae</taxon>
        <taxon>Agaricales</taxon>
        <taxon>Agaricales incertae sedis</taxon>
        <taxon>Dendrothele</taxon>
    </lineage>
</organism>
<feature type="compositionally biased region" description="Low complexity" evidence="2">
    <location>
        <begin position="552"/>
        <end position="576"/>
    </location>
</feature>
<sequence>MQVTRMRNQHFGKSSNALFFMEVLNLKKYPDVVKRPEYWTTLPFEFCGPAAKEPPAFDFPEDSHLRDLIDTYFTFHHPYYPLLHKPTFEKAIFEGSHHRDHHFGQLVLTLCSVASRYTDDPRNLPNPHELSLGSGWKWLQQVNLFARTSLRMVPVSLYELQTYCLAICFLQTTNQADLAWILIGTGIRYAQQRGIHRRNFNPSGETSTQVVENEMWKRAFWMLLSHDLFLSSGLGRPLVMTIDDYDTELLIEREDPDWDDPDSKQSSSDTSPGTFWNCYLRLLEIFSFVEQTLSSVRRSELNEKLLTAAPHWNHKAVVEIDAALKNWLLNIPEHLKWDPHRENLVSFAQSSALYNTYYWIQIRVHRLFIPRRGDTASSTDFSSMAICTNAARSCINILDVVQKRHPKSAFHLPFFGAAYNSAIIVLLNILRGKELNLRVDIQKELSYVHRCFAFFGEWEKTHAVPGRLRDILITIFGHDPLSKLSENPKITHASSSNLPSLKRPREGSEDEEGSGSTRKVPSERHDPYSDLNSENTTPGSIVFLRPLGNDMSNLTPTSQLPSTSSEVSDSSSNLASTRSTPSISYGGPASLHP</sequence>
<keyword evidence="1" id="KW-0539">Nucleus</keyword>
<dbReference type="AlphaFoldDB" id="A0A4S8L5M9"/>
<proteinExistence type="predicted"/>
<evidence type="ECO:0000313" key="5">
    <source>
        <dbReference type="Proteomes" id="UP000297245"/>
    </source>
</evidence>
<feature type="region of interest" description="Disordered" evidence="2">
    <location>
        <begin position="486"/>
        <end position="593"/>
    </location>
</feature>
<gene>
    <name evidence="4" type="ORF">K435DRAFT_733785</name>
</gene>
<protein>
    <recommendedName>
        <fullName evidence="3">Xylanolytic transcriptional activator regulatory domain-containing protein</fullName>
    </recommendedName>
</protein>
<dbReference type="GO" id="GO:0008270">
    <property type="term" value="F:zinc ion binding"/>
    <property type="evidence" value="ECO:0007669"/>
    <property type="project" value="InterPro"/>
</dbReference>
<name>A0A4S8L5M9_DENBC</name>
<dbReference type="Pfam" id="PF04082">
    <property type="entry name" value="Fungal_trans"/>
    <property type="match status" value="1"/>
</dbReference>
<reference evidence="4 5" key="1">
    <citation type="journal article" date="2019" name="Nat. Ecol. Evol.">
        <title>Megaphylogeny resolves global patterns of mushroom evolution.</title>
        <authorList>
            <person name="Varga T."/>
            <person name="Krizsan K."/>
            <person name="Foldi C."/>
            <person name="Dima B."/>
            <person name="Sanchez-Garcia M."/>
            <person name="Sanchez-Ramirez S."/>
            <person name="Szollosi G.J."/>
            <person name="Szarkandi J.G."/>
            <person name="Papp V."/>
            <person name="Albert L."/>
            <person name="Andreopoulos W."/>
            <person name="Angelini C."/>
            <person name="Antonin V."/>
            <person name="Barry K.W."/>
            <person name="Bougher N.L."/>
            <person name="Buchanan P."/>
            <person name="Buyck B."/>
            <person name="Bense V."/>
            <person name="Catcheside P."/>
            <person name="Chovatia M."/>
            <person name="Cooper J."/>
            <person name="Damon W."/>
            <person name="Desjardin D."/>
            <person name="Finy P."/>
            <person name="Geml J."/>
            <person name="Haridas S."/>
            <person name="Hughes K."/>
            <person name="Justo A."/>
            <person name="Karasinski D."/>
            <person name="Kautmanova I."/>
            <person name="Kiss B."/>
            <person name="Kocsube S."/>
            <person name="Kotiranta H."/>
            <person name="LaButti K.M."/>
            <person name="Lechner B.E."/>
            <person name="Liimatainen K."/>
            <person name="Lipzen A."/>
            <person name="Lukacs Z."/>
            <person name="Mihaltcheva S."/>
            <person name="Morgado L.N."/>
            <person name="Niskanen T."/>
            <person name="Noordeloos M.E."/>
            <person name="Ohm R.A."/>
            <person name="Ortiz-Santana B."/>
            <person name="Ovrebo C."/>
            <person name="Racz N."/>
            <person name="Riley R."/>
            <person name="Savchenko A."/>
            <person name="Shiryaev A."/>
            <person name="Soop K."/>
            <person name="Spirin V."/>
            <person name="Szebenyi C."/>
            <person name="Tomsovsky M."/>
            <person name="Tulloss R.E."/>
            <person name="Uehling J."/>
            <person name="Grigoriev I.V."/>
            <person name="Vagvolgyi C."/>
            <person name="Papp T."/>
            <person name="Martin F.M."/>
            <person name="Miettinen O."/>
            <person name="Hibbett D.S."/>
            <person name="Nagy L.G."/>
        </authorList>
    </citation>
    <scope>NUCLEOTIDE SEQUENCE [LARGE SCALE GENOMIC DNA]</scope>
    <source>
        <strain evidence="4 5">CBS 962.96</strain>
    </source>
</reference>